<dbReference type="AlphaFoldDB" id="V6SR36"/>
<dbReference type="STRING" id="1341181.FLJC2902T_09560"/>
<feature type="chain" id="PRO_5004750944" evidence="1">
    <location>
        <begin position="22"/>
        <end position="310"/>
    </location>
</feature>
<organism evidence="2 3">
    <name type="scientific">Flavobacterium limnosediminis JC2902</name>
    <dbReference type="NCBI Taxonomy" id="1341181"/>
    <lineage>
        <taxon>Bacteria</taxon>
        <taxon>Pseudomonadati</taxon>
        <taxon>Bacteroidota</taxon>
        <taxon>Flavobacteriia</taxon>
        <taxon>Flavobacteriales</taxon>
        <taxon>Flavobacteriaceae</taxon>
        <taxon>Flavobacterium</taxon>
    </lineage>
</organism>
<keyword evidence="1" id="KW-0732">Signal</keyword>
<dbReference type="OrthoDB" id="1342114at2"/>
<proteinExistence type="predicted"/>
<evidence type="ECO:0000256" key="1">
    <source>
        <dbReference type="SAM" id="SignalP"/>
    </source>
</evidence>
<keyword evidence="3" id="KW-1185">Reference proteome</keyword>
<dbReference type="eggNOG" id="ENOG5033UQ1">
    <property type="taxonomic scope" value="Bacteria"/>
</dbReference>
<evidence type="ECO:0000313" key="2">
    <source>
        <dbReference type="EMBL" id="ESU28924.1"/>
    </source>
</evidence>
<accession>V6SR36</accession>
<dbReference type="PATRIC" id="fig|1341181.4.peg.947"/>
<evidence type="ECO:0000313" key="3">
    <source>
        <dbReference type="Proteomes" id="UP000018004"/>
    </source>
</evidence>
<sequence>MNRLKCCLTLFFLSVFTTVFSQNYRDTVINEVRNVSFLLSRKDKEQYQITKEKILKLEEDYGYEVDLKLRLIEYSYLHKDLEFFKEQLEILVKNHGFTVAYMSGGESYSDALLKGELSPWFKAMYLKNHFIWLENNFDKQIDQRKLHDNQIKIEAIRSVVSKVNDTETLSDADKKTVDTKCNEVLFSTVSLLHDLCRKYDQFLTGKNFGIVQTSPFPNLHTNLKIKENIERTWLLFEPYITKSYLKHQTDYSEYVAFDAYSFIHFGYQKYGLLKKENLPLHMRGLIRDQVEIPIQNAFFTDKVKREMGWQ</sequence>
<feature type="signal peptide" evidence="1">
    <location>
        <begin position="1"/>
        <end position="21"/>
    </location>
</feature>
<name>V6SR36_9FLAO</name>
<dbReference type="Proteomes" id="UP000018004">
    <property type="component" value="Unassembled WGS sequence"/>
</dbReference>
<dbReference type="RefSeq" id="WP_023578615.1">
    <property type="nucleotide sequence ID" value="NZ_AVGG01000003.1"/>
</dbReference>
<dbReference type="EMBL" id="AVGG01000003">
    <property type="protein sequence ID" value="ESU28924.1"/>
    <property type="molecule type" value="Genomic_DNA"/>
</dbReference>
<comment type="caution">
    <text evidence="2">The sequence shown here is derived from an EMBL/GenBank/DDBJ whole genome shotgun (WGS) entry which is preliminary data.</text>
</comment>
<protein>
    <submittedName>
        <fullName evidence="2">Uncharacterized protein</fullName>
    </submittedName>
</protein>
<reference evidence="2 3" key="1">
    <citation type="submission" date="2013-08" db="EMBL/GenBank/DDBJ databases">
        <title>Flavobacterium limnosediminis JC2902 genome sequencing.</title>
        <authorList>
            <person name="Lee K."/>
            <person name="Yi H."/>
            <person name="Park S."/>
            <person name="Chun J."/>
        </authorList>
    </citation>
    <scope>NUCLEOTIDE SEQUENCE [LARGE SCALE GENOMIC DNA]</scope>
    <source>
        <strain evidence="2 3">JC2902</strain>
    </source>
</reference>
<gene>
    <name evidence="2" type="ORF">FLJC2902T_09560</name>
</gene>